<dbReference type="PANTHER" id="PTHR43092">
    <property type="entry name" value="L-CYSTEINE DESULFHYDRASE"/>
    <property type="match status" value="1"/>
</dbReference>
<dbReference type="InterPro" id="IPR006311">
    <property type="entry name" value="TAT_signal"/>
</dbReference>
<evidence type="ECO:0000259" key="5">
    <source>
        <dbReference type="Pfam" id="PF00266"/>
    </source>
</evidence>
<organism evidence="6 7">
    <name type="scientific">Floridaenema aerugineum BLCC-F46</name>
    <dbReference type="NCBI Taxonomy" id="3153654"/>
    <lineage>
        <taxon>Bacteria</taxon>
        <taxon>Bacillati</taxon>
        <taxon>Cyanobacteriota</taxon>
        <taxon>Cyanophyceae</taxon>
        <taxon>Oscillatoriophycideae</taxon>
        <taxon>Aerosakkonematales</taxon>
        <taxon>Aerosakkonemataceae</taxon>
        <taxon>Floridanema</taxon>
        <taxon>Floridanema aerugineum</taxon>
    </lineage>
</organism>
<dbReference type="Gene3D" id="3.40.640.10">
    <property type="entry name" value="Type I PLP-dependent aspartate aminotransferase-like (Major domain)"/>
    <property type="match status" value="1"/>
</dbReference>
<comment type="caution">
    <text evidence="6">The sequence shown here is derived from an EMBL/GenBank/DDBJ whole genome shotgun (WGS) entry which is preliminary data.</text>
</comment>
<proteinExistence type="inferred from homology"/>
<evidence type="ECO:0000256" key="2">
    <source>
        <dbReference type="ARBA" id="ARBA00022898"/>
    </source>
</evidence>
<dbReference type="Pfam" id="PF00266">
    <property type="entry name" value="Aminotran_5"/>
    <property type="match status" value="1"/>
</dbReference>
<dbReference type="Gene3D" id="3.90.1150.10">
    <property type="entry name" value="Aspartate Aminotransferase, domain 1"/>
    <property type="match status" value="1"/>
</dbReference>
<dbReference type="PROSITE" id="PS51318">
    <property type="entry name" value="TAT"/>
    <property type="match status" value="1"/>
</dbReference>
<evidence type="ECO:0000313" key="6">
    <source>
        <dbReference type="EMBL" id="MFB2880177.1"/>
    </source>
</evidence>
<dbReference type="EMBL" id="JBHFNQ010000197">
    <property type="protein sequence ID" value="MFB2880177.1"/>
    <property type="molecule type" value="Genomic_DNA"/>
</dbReference>
<dbReference type="InterPro" id="IPR015424">
    <property type="entry name" value="PyrdxlP-dep_Trfase"/>
</dbReference>
<keyword evidence="2" id="KW-0663">Pyridoxal phosphate</keyword>
<dbReference type="InterPro" id="IPR015421">
    <property type="entry name" value="PyrdxlP-dep_Trfase_major"/>
</dbReference>
<evidence type="ECO:0000256" key="1">
    <source>
        <dbReference type="ARBA" id="ARBA00001933"/>
    </source>
</evidence>
<dbReference type="InterPro" id="IPR000192">
    <property type="entry name" value="Aminotrans_V_dom"/>
</dbReference>
<dbReference type="Proteomes" id="UP001576774">
    <property type="component" value="Unassembled WGS sequence"/>
</dbReference>
<evidence type="ECO:0000256" key="4">
    <source>
        <dbReference type="RuleBase" id="RU004504"/>
    </source>
</evidence>
<reference evidence="6 7" key="1">
    <citation type="submission" date="2024-09" db="EMBL/GenBank/DDBJ databases">
        <title>Floridaenema gen nov. (Aerosakkonemataceae, Aerosakkonematales ord. nov., Cyanobacteria) from benthic tropical and subtropical fresh waters, with the description of four new species.</title>
        <authorList>
            <person name="Moretto J.A."/>
            <person name="Berthold D.E."/>
            <person name="Lefler F.W."/>
            <person name="Huang I.-S."/>
            <person name="Laughinghouse H. IV."/>
        </authorList>
    </citation>
    <scope>NUCLEOTIDE SEQUENCE [LARGE SCALE GENOMIC DNA]</scope>
    <source>
        <strain evidence="6 7">BLCC-F46</strain>
    </source>
</reference>
<name>A0ABV4XBK0_9CYAN</name>
<sequence>MSWSRRNFLFSAGLGATVTTLANSIHSDKTSATESVINWKNVRSYFNLDPNYIHVAGLLIASHPLPVQNAIEQHRSALNENPAVYVKENNPALAAAVRQAAANYMGTQPNDIAITDSTTMGTGLVINGLEIRPDQEMLISESDYYSTRESLRYKAARTGATIQTISLFRDINTVSEAEIVDSLINAVRPQTRLVTATWVHSSTGLKVPVRQIADRLAEINSSRGESDRIIFFVDGVHGFGVENITMNDLNCDFFSAGTHKWMFAPRGTGIIWGNPRSQAAVTPTIPSFSRGAGWGGLMSPGGYKPFEHLWAMAQAFEFHQQLGKAQITAHIYQLSQQLKAGLAKMSHVILYTPISQNLSAGIVCFDIDGMTPAQVVEQLQQRNIIATKTPYSPSHARLTPGIYNTPEQMEQVLKAISELKTAV</sequence>
<protein>
    <submittedName>
        <fullName evidence="6">Aminotransferase class V-fold PLP-dependent enzyme</fullName>
    </submittedName>
</protein>
<dbReference type="PROSITE" id="PS00595">
    <property type="entry name" value="AA_TRANSFER_CLASS_5"/>
    <property type="match status" value="1"/>
</dbReference>
<dbReference type="InterPro" id="IPR020578">
    <property type="entry name" value="Aminotrans_V_PyrdxlP_BS"/>
</dbReference>
<comment type="similarity">
    <text evidence="3">Belongs to the class-V pyridoxal-phosphate-dependent aminotransferase family.</text>
</comment>
<dbReference type="PANTHER" id="PTHR43092:SF6">
    <property type="entry name" value="BLR1280 PROTEIN"/>
    <property type="match status" value="1"/>
</dbReference>
<gene>
    <name evidence="6" type="ORF">ACE1CC_25280</name>
</gene>
<comment type="cofactor">
    <cofactor evidence="1 4">
        <name>pyridoxal 5'-phosphate</name>
        <dbReference type="ChEBI" id="CHEBI:597326"/>
    </cofactor>
</comment>
<dbReference type="SUPFAM" id="SSF53383">
    <property type="entry name" value="PLP-dependent transferases"/>
    <property type="match status" value="1"/>
</dbReference>
<evidence type="ECO:0000313" key="7">
    <source>
        <dbReference type="Proteomes" id="UP001576774"/>
    </source>
</evidence>
<keyword evidence="6" id="KW-0808">Transferase</keyword>
<accession>A0ABV4XBK0</accession>
<dbReference type="RefSeq" id="WP_413273203.1">
    <property type="nucleotide sequence ID" value="NZ_JBHFNQ010000197.1"/>
</dbReference>
<dbReference type="GO" id="GO:0008483">
    <property type="term" value="F:transaminase activity"/>
    <property type="evidence" value="ECO:0007669"/>
    <property type="project" value="UniProtKB-KW"/>
</dbReference>
<keyword evidence="6" id="KW-0032">Aminotransferase</keyword>
<keyword evidence="7" id="KW-1185">Reference proteome</keyword>
<feature type="domain" description="Aminotransferase class V" evidence="5">
    <location>
        <begin position="92"/>
        <end position="386"/>
    </location>
</feature>
<dbReference type="InterPro" id="IPR015422">
    <property type="entry name" value="PyrdxlP-dep_Trfase_small"/>
</dbReference>
<evidence type="ECO:0000256" key="3">
    <source>
        <dbReference type="RuleBase" id="RU004075"/>
    </source>
</evidence>